<name>A0A0S4WFV4_RALSL</name>
<dbReference type="SUPFAM" id="SSF51395">
    <property type="entry name" value="FMN-linked oxidoreductases"/>
    <property type="match status" value="1"/>
</dbReference>
<dbReference type="NCBIfam" id="NF007899">
    <property type="entry name" value="PRK10605.1"/>
    <property type="match status" value="1"/>
</dbReference>
<organism evidence="5">
    <name type="scientific">Ralstonia solanacearum</name>
    <name type="common">Pseudomonas solanacearum</name>
    <dbReference type="NCBI Taxonomy" id="305"/>
    <lineage>
        <taxon>Bacteria</taxon>
        <taxon>Pseudomonadati</taxon>
        <taxon>Pseudomonadota</taxon>
        <taxon>Betaproteobacteria</taxon>
        <taxon>Burkholderiales</taxon>
        <taxon>Burkholderiaceae</taxon>
        <taxon>Ralstonia</taxon>
        <taxon>Ralstonia solanacearum species complex</taxon>
    </lineage>
</organism>
<accession>A0A0S4WFV4</accession>
<gene>
    <name evidence="5" type="primary">nemA</name>
    <name evidence="5" type="ORF">TO10_v1_380125</name>
</gene>
<dbReference type="PANTHER" id="PTHR22893:SF91">
    <property type="entry name" value="NADPH DEHYDROGENASE 2-RELATED"/>
    <property type="match status" value="1"/>
</dbReference>
<keyword evidence="3 5" id="KW-0560">Oxidoreductase</keyword>
<evidence type="ECO:0000313" key="5">
    <source>
        <dbReference type="EMBL" id="CUV45702.1"/>
    </source>
</evidence>
<reference evidence="5" key="1">
    <citation type="submission" date="2015-10" db="EMBL/GenBank/DDBJ databases">
        <authorList>
            <person name="Gilbert D.G."/>
        </authorList>
    </citation>
    <scope>NUCLEOTIDE SEQUENCE</scope>
    <source>
        <strain evidence="5">Phyl III-seqv23</strain>
    </source>
</reference>
<dbReference type="PANTHER" id="PTHR22893">
    <property type="entry name" value="NADH OXIDOREDUCTASE-RELATED"/>
    <property type="match status" value="1"/>
</dbReference>
<dbReference type="FunFam" id="3.20.20.70:FF:000059">
    <property type="entry name" value="N-ethylmaleimide reductase, FMN-linked"/>
    <property type="match status" value="1"/>
</dbReference>
<dbReference type="InterPro" id="IPR001155">
    <property type="entry name" value="OxRdtase_FMN_N"/>
</dbReference>
<evidence type="ECO:0000259" key="4">
    <source>
        <dbReference type="Pfam" id="PF00724"/>
    </source>
</evidence>
<sequence>MFQSLFPGAEMTQQLLSPIQVGQTALANRVVMAPLTRSRAAQPGDVPTELNGTYYAQRATAGLIVTEATQVSRQGQGYAWTPGMYTDAQEAGWKAVVDAVHAKGGRISQQLWHVGRISHTLLQEGGQAPVAPSAIVAQGAQSFVVQPDGTPANVPTSEPRALATEEIPGIIAQYRQAVQRARRAGFDFVEIHAANGYLLHQFLSTNSNQRADQYGGSLENRARLILEVVDAAIAEIGAERVGIRLSPHFVAHDIADAEAETSALYLARELTRRGVAYLHIAEPDWAGGPELSDAFRRQLRDAFKGALIVCGQYTAEEGEQMIASGLADAVAFGRPFIANPDLVARFRAGAGLNTPDRSTFYGGQEKGYTDYPTLEEAA</sequence>
<evidence type="ECO:0000256" key="3">
    <source>
        <dbReference type="ARBA" id="ARBA00023002"/>
    </source>
</evidence>
<protein>
    <submittedName>
        <fullName evidence="5">N-ethylmaleimide reductase, FMN-linked</fullName>
        <ecNumber evidence="5">1.-.-.-</ecNumber>
    </submittedName>
</protein>
<dbReference type="GO" id="GO:0016628">
    <property type="term" value="F:oxidoreductase activity, acting on the CH-CH group of donors, NAD or NADP as acceptor"/>
    <property type="evidence" value="ECO:0007669"/>
    <property type="project" value="UniProtKB-ARBA"/>
</dbReference>
<evidence type="ECO:0000256" key="2">
    <source>
        <dbReference type="ARBA" id="ARBA00005979"/>
    </source>
</evidence>
<comment type="similarity">
    <text evidence="2">Belongs to the NADH:flavin oxidoreductase/NADH oxidase family.</text>
</comment>
<comment type="cofactor">
    <cofactor evidence="1">
        <name>FMN</name>
        <dbReference type="ChEBI" id="CHEBI:58210"/>
    </cofactor>
</comment>
<dbReference type="InterPro" id="IPR045247">
    <property type="entry name" value="Oye-like"/>
</dbReference>
<dbReference type="GO" id="GO:0010181">
    <property type="term" value="F:FMN binding"/>
    <property type="evidence" value="ECO:0007669"/>
    <property type="project" value="InterPro"/>
</dbReference>
<dbReference type="Gene3D" id="3.20.20.70">
    <property type="entry name" value="Aldolase class I"/>
    <property type="match status" value="1"/>
</dbReference>
<dbReference type="GO" id="GO:0005829">
    <property type="term" value="C:cytosol"/>
    <property type="evidence" value="ECO:0007669"/>
    <property type="project" value="TreeGrafter"/>
</dbReference>
<dbReference type="AlphaFoldDB" id="A0A0S4WFV4"/>
<proteinExistence type="inferred from homology"/>
<feature type="domain" description="NADH:flavin oxidoreductase/NADH oxidase N-terminal" evidence="4">
    <location>
        <begin position="15"/>
        <end position="349"/>
    </location>
</feature>
<dbReference type="InterPro" id="IPR013785">
    <property type="entry name" value="Aldolase_TIM"/>
</dbReference>
<dbReference type="EC" id="1.-.-.-" evidence="5"/>
<dbReference type="CDD" id="cd02933">
    <property type="entry name" value="OYE_like_FMN"/>
    <property type="match status" value="1"/>
</dbReference>
<evidence type="ECO:0000256" key="1">
    <source>
        <dbReference type="ARBA" id="ARBA00001917"/>
    </source>
</evidence>
<dbReference type="EMBL" id="LN899827">
    <property type="protein sequence ID" value="CUV45702.1"/>
    <property type="molecule type" value="Genomic_DNA"/>
</dbReference>
<dbReference type="Pfam" id="PF00724">
    <property type="entry name" value="Oxidored_FMN"/>
    <property type="match status" value="1"/>
</dbReference>